<evidence type="ECO:0000256" key="2">
    <source>
        <dbReference type="ARBA" id="ARBA00022908"/>
    </source>
</evidence>
<dbReference type="InterPro" id="IPR050808">
    <property type="entry name" value="Phage_Integrase"/>
</dbReference>
<reference evidence="6 7" key="1">
    <citation type="submission" date="2019-09" db="EMBL/GenBank/DDBJ databases">
        <title>Taxonomic organization of the family Brucellaceae based on a phylogenomic approach.</title>
        <authorList>
            <person name="Leclercq S."/>
            <person name="Cloeckaert A."/>
            <person name="Zygmunt M.S."/>
        </authorList>
    </citation>
    <scope>NUCLEOTIDE SEQUENCE [LARGE SCALE GENOMIC DNA]</scope>
    <source>
        <strain evidence="6 7">WS1830</strain>
    </source>
</reference>
<dbReference type="Gene3D" id="1.10.443.10">
    <property type="entry name" value="Intergrase catalytic core"/>
    <property type="match status" value="1"/>
</dbReference>
<dbReference type="Proteomes" id="UP000481643">
    <property type="component" value="Unassembled WGS sequence"/>
</dbReference>
<evidence type="ECO:0000313" key="7">
    <source>
        <dbReference type="Proteomes" id="UP000481643"/>
    </source>
</evidence>
<dbReference type="InterPro" id="IPR011010">
    <property type="entry name" value="DNA_brk_join_enz"/>
</dbReference>
<evidence type="ECO:0000256" key="5">
    <source>
        <dbReference type="SAM" id="MobiDB-lite"/>
    </source>
</evidence>
<gene>
    <name evidence="6" type="ORF">F9L08_19245</name>
</gene>
<dbReference type="AlphaFoldDB" id="A0A6L3YCL4"/>
<keyword evidence="4" id="KW-0233">DNA recombination</keyword>
<dbReference type="GO" id="GO:0015074">
    <property type="term" value="P:DNA integration"/>
    <property type="evidence" value="ECO:0007669"/>
    <property type="project" value="UniProtKB-KW"/>
</dbReference>
<dbReference type="InterPro" id="IPR010998">
    <property type="entry name" value="Integrase_recombinase_N"/>
</dbReference>
<sequence>MATTKIFITRTETERAIRKARDVSEAKRKGEKHPESGMAVLSDMSLKGLRLINVGGVASWVLKTEKHTKTLGYLYPPHDKPLTAPDKAREIAGYVKQLLIADPDRVDTYLDAWHVHKDHNKAMAALVAKADTWTFEECIKQMLSDRQKPDSTDVLKPLSVKDVNTAFNRPVFDKIKKTPAVALARADFEKARDEVREKSGISPAIKVVAWSRSVFDWMVRHHSGQSGVDGKDPWWELLHAPYKVKAKTRRPEVSDIVRSLILAEQYLDKPLPGRAIATAGVGAGVLAGLWWIVLTCQRGDAALSLRTYNLVDDEQRGEGWKIAAWEAGQMKAGVAQMLPIPPRAANILDQLRKRAKNHGSQAWCFPSDRDDEKHATVSGVYRILYRLAGKDTLVQKAKEPKARRLKNDGSPRKLPERTSRQDLLKEAGIDWWSGHDVRRTLQMTLDNAGIPGGASVILAHEMKSDINLTVSMSERQRDDFMKNRVAHITSAAYGAAQYPRLKAEAMRIWTDLVLDEYERQKHVVFVPS</sequence>
<dbReference type="SUPFAM" id="SSF56349">
    <property type="entry name" value="DNA breaking-rejoining enzymes"/>
    <property type="match status" value="1"/>
</dbReference>
<dbReference type="GO" id="GO:0003677">
    <property type="term" value="F:DNA binding"/>
    <property type="evidence" value="ECO:0007669"/>
    <property type="project" value="UniProtKB-KW"/>
</dbReference>
<dbReference type="GO" id="GO:0006310">
    <property type="term" value="P:DNA recombination"/>
    <property type="evidence" value="ECO:0007669"/>
    <property type="project" value="UniProtKB-KW"/>
</dbReference>
<evidence type="ECO:0000256" key="1">
    <source>
        <dbReference type="ARBA" id="ARBA00008857"/>
    </source>
</evidence>
<comment type="caution">
    <text evidence="6">The sequence shown here is derived from an EMBL/GenBank/DDBJ whole genome shotgun (WGS) entry which is preliminary data.</text>
</comment>
<dbReference type="Gene3D" id="1.10.150.130">
    <property type="match status" value="1"/>
</dbReference>
<organism evidence="6 7">
    <name type="scientific">Brucella tritici</name>
    <dbReference type="NCBI Taxonomy" id="94626"/>
    <lineage>
        <taxon>Bacteria</taxon>
        <taxon>Pseudomonadati</taxon>
        <taxon>Pseudomonadota</taxon>
        <taxon>Alphaproteobacteria</taxon>
        <taxon>Hyphomicrobiales</taxon>
        <taxon>Brucellaceae</taxon>
        <taxon>Brucella/Ochrobactrum group</taxon>
        <taxon>Brucella</taxon>
    </lineage>
</organism>
<evidence type="ECO:0000313" key="6">
    <source>
        <dbReference type="EMBL" id="KAB2681419.1"/>
    </source>
</evidence>
<evidence type="ECO:0000256" key="4">
    <source>
        <dbReference type="ARBA" id="ARBA00023172"/>
    </source>
</evidence>
<dbReference type="RefSeq" id="WP_151652566.1">
    <property type="nucleotide sequence ID" value="NZ_WBVX01000023.1"/>
</dbReference>
<dbReference type="EMBL" id="WBVX01000023">
    <property type="protein sequence ID" value="KAB2681419.1"/>
    <property type="molecule type" value="Genomic_DNA"/>
</dbReference>
<comment type="similarity">
    <text evidence="1">Belongs to the 'phage' integrase family.</text>
</comment>
<keyword evidence="3" id="KW-0238">DNA-binding</keyword>
<evidence type="ECO:0000256" key="3">
    <source>
        <dbReference type="ARBA" id="ARBA00023125"/>
    </source>
</evidence>
<dbReference type="PANTHER" id="PTHR30629:SF2">
    <property type="entry name" value="PROPHAGE INTEGRASE INTS-RELATED"/>
    <property type="match status" value="1"/>
</dbReference>
<keyword evidence="2" id="KW-0229">DNA integration</keyword>
<proteinExistence type="inferred from homology"/>
<protein>
    <recommendedName>
        <fullName evidence="8">Tyr recombinase domain-containing protein</fullName>
    </recommendedName>
</protein>
<feature type="region of interest" description="Disordered" evidence="5">
    <location>
        <begin position="397"/>
        <end position="419"/>
    </location>
</feature>
<accession>A0A6L3YCL4</accession>
<name>A0A6L3YCL4_9HYPH</name>
<dbReference type="InterPro" id="IPR013762">
    <property type="entry name" value="Integrase-like_cat_sf"/>
</dbReference>
<dbReference type="PANTHER" id="PTHR30629">
    <property type="entry name" value="PROPHAGE INTEGRASE"/>
    <property type="match status" value="1"/>
</dbReference>
<evidence type="ECO:0008006" key="8">
    <source>
        <dbReference type="Google" id="ProtNLM"/>
    </source>
</evidence>